<dbReference type="PANTHER" id="PTHR30250:SF11">
    <property type="entry name" value="O-ANTIGEN TRANSPORTER-RELATED"/>
    <property type="match status" value="1"/>
</dbReference>
<evidence type="ECO:0000256" key="4">
    <source>
        <dbReference type="ARBA" id="ARBA00022989"/>
    </source>
</evidence>
<keyword evidence="3 6" id="KW-0812">Transmembrane</keyword>
<feature type="transmembrane region" description="Helical" evidence="6">
    <location>
        <begin position="385"/>
        <end position="404"/>
    </location>
</feature>
<evidence type="ECO:0000256" key="1">
    <source>
        <dbReference type="ARBA" id="ARBA00004651"/>
    </source>
</evidence>
<keyword evidence="8" id="KW-1185">Reference proteome</keyword>
<feature type="transmembrane region" description="Helical" evidence="6">
    <location>
        <begin position="59"/>
        <end position="84"/>
    </location>
</feature>
<feature type="transmembrane region" description="Helical" evidence="6">
    <location>
        <begin position="322"/>
        <end position="341"/>
    </location>
</feature>
<feature type="transmembrane region" description="Helical" evidence="6">
    <location>
        <begin position="21"/>
        <end position="47"/>
    </location>
</feature>
<sequence>MGELPSRGIVASPQPGGATRLLRAVAWVAVARVLGMGMGLATTILVARVYGKEATGLVALINATAVVFATAAGAGLPVFLLRVFSDGERPEDRWRHLQLYRRALWLVLGIALLLLAPVLVALFGRFPGFAREMPGLALSIVAAALLGRVLMALAVSVSRALLPVPAYAGLLLLPIAANLAIVAVWLLLAPPLPILPSAALAFGVGLTGAVAVFAGMLRLGKARHAQDPGDAILSPRQMLAAGAPFLLASGASVLVMDGNIVVSGFLLPTAEVGIYAVAHKLSLLTSFALSSVSLVAQPQFARLRAQGDREALQHYGRQVSRLIFWSSVPIILGLFLARHGLMQWGFGAGFADATAPLTVLLVGQAVAALTGATNPYLSMTGGQHLLARIITVAAVLSIVLNLLLTPWLGVIGPAVAMTASLVFWNTATLLTIRLRDGLWLCWVPGIFAARRGAES</sequence>
<organism evidence="7 8">
    <name type="scientific">Pseudodonghicola flavimaris</name>
    <dbReference type="NCBI Taxonomy" id="3050036"/>
    <lineage>
        <taxon>Bacteria</taxon>
        <taxon>Pseudomonadati</taxon>
        <taxon>Pseudomonadota</taxon>
        <taxon>Alphaproteobacteria</taxon>
        <taxon>Rhodobacterales</taxon>
        <taxon>Paracoccaceae</taxon>
        <taxon>Pseudodonghicola</taxon>
    </lineage>
</organism>
<dbReference type="RefSeq" id="WP_284481901.1">
    <property type="nucleotide sequence ID" value="NZ_JASNJD010000012.1"/>
</dbReference>
<feature type="transmembrane region" description="Helical" evidence="6">
    <location>
        <begin position="353"/>
        <end position="373"/>
    </location>
</feature>
<comment type="caution">
    <text evidence="7">The sequence shown here is derived from an EMBL/GenBank/DDBJ whole genome shotgun (WGS) entry which is preliminary data.</text>
</comment>
<keyword evidence="2" id="KW-1003">Cell membrane</keyword>
<gene>
    <name evidence="7" type="ORF">QO033_15545</name>
</gene>
<keyword evidence="5 6" id="KW-0472">Membrane</keyword>
<accession>A0ABT7F3A6</accession>
<comment type="subcellular location">
    <subcellularLocation>
        <location evidence="1">Cell membrane</location>
        <topology evidence="1">Multi-pass membrane protein</topology>
    </subcellularLocation>
</comment>
<evidence type="ECO:0000313" key="7">
    <source>
        <dbReference type="EMBL" id="MDK3019097.1"/>
    </source>
</evidence>
<dbReference type="Proteomes" id="UP001243757">
    <property type="component" value="Unassembled WGS sequence"/>
</dbReference>
<feature type="transmembrane region" description="Helical" evidence="6">
    <location>
        <begin position="194"/>
        <end position="217"/>
    </location>
</feature>
<feature type="transmembrane region" description="Helical" evidence="6">
    <location>
        <begin position="104"/>
        <end position="124"/>
    </location>
</feature>
<evidence type="ECO:0000256" key="5">
    <source>
        <dbReference type="ARBA" id="ARBA00023136"/>
    </source>
</evidence>
<keyword evidence="4 6" id="KW-1133">Transmembrane helix</keyword>
<proteinExistence type="predicted"/>
<evidence type="ECO:0000256" key="6">
    <source>
        <dbReference type="SAM" id="Phobius"/>
    </source>
</evidence>
<feature type="transmembrane region" description="Helical" evidence="6">
    <location>
        <begin position="281"/>
        <end position="301"/>
    </location>
</feature>
<feature type="transmembrane region" description="Helical" evidence="6">
    <location>
        <begin position="238"/>
        <end position="261"/>
    </location>
</feature>
<dbReference type="PANTHER" id="PTHR30250">
    <property type="entry name" value="PST FAMILY PREDICTED COLANIC ACID TRANSPORTER"/>
    <property type="match status" value="1"/>
</dbReference>
<feature type="transmembrane region" description="Helical" evidence="6">
    <location>
        <begin position="136"/>
        <end position="155"/>
    </location>
</feature>
<evidence type="ECO:0000256" key="2">
    <source>
        <dbReference type="ARBA" id="ARBA00022475"/>
    </source>
</evidence>
<feature type="transmembrane region" description="Helical" evidence="6">
    <location>
        <begin position="410"/>
        <end position="432"/>
    </location>
</feature>
<dbReference type="EMBL" id="JASNJD010000012">
    <property type="protein sequence ID" value="MDK3019097.1"/>
    <property type="molecule type" value="Genomic_DNA"/>
</dbReference>
<protein>
    <submittedName>
        <fullName evidence="7">Polysaccharide biosynthesis C-terminal domain-containing protein</fullName>
    </submittedName>
</protein>
<evidence type="ECO:0000313" key="8">
    <source>
        <dbReference type="Proteomes" id="UP001243757"/>
    </source>
</evidence>
<evidence type="ECO:0000256" key="3">
    <source>
        <dbReference type="ARBA" id="ARBA00022692"/>
    </source>
</evidence>
<dbReference type="Pfam" id="PF01943">
    <property type="entry name" value="Polysacc_synt"/>
    <property type="match status" value="1"/>
</dbReference>
<reference evidence="7 8" key="1">
    <citation type="submission" date="2023-05" db="EMBL/GenBank/DDBJ databases">
        <title>Pseudodonghicola sp. nov.</title>
        <authorList>
            <person name="Huang J."/>
        </authorList>
    </citation>
    <scope>NUCLEOTIDE SEQUENCE [LARGE SCALE GENOMIC DNA]</scope>
    <source>
        <strain evidence="7 8">IC7</strain>
    </source>
</reference>
<dbReference type="InterPro" id="IPR050833">
    <property type="entry name" value="Poly_Biosynth_Transport"/>
</dbReference>
<name>A0ABT7F3A6_9RHOB</name>
<feature type="transmembrane region" description="Helical" evidence="6">
    <location>
        <begin position="167"/>
        <end position="188"/>
    </location>
</feature>
<dbReference type="InterPro" id="IPR002797">
    <property type="entry name" value="Polysacc_synth"/>
</dbReference>